<dbReference type="PANTHER" id="PTHR43223">
    <property type="entry name" value="ALKYL/ARYL-SULFATASE"/>
    <property type="match status" value="1"/>
</dbReference>
<dbReference type="GO" id="GO:0046983">
    <property type="term" value="F:protein dimerization activity"/>
    <property type="evidence" value="ECO:0007669"/>
    <property type="project" value="InterPro"/>
</dbReference>
<dbReference type="Proteomes" id="UP000244904">
    <property type="component" value="Unassembled WGS sequence"/>
</dbReference>
<dbReference type="InterPro" id="IPR038536">
    <property type="entry name" value="Alkyl/aryl-sulf_dimr_sf"/>
</dbReference>
<dbReference type="Gene3D" id="3.60.15.30">
    <property type="entry name" value="Metallo-beta-lactamase domain"/>
    <property type="match status" value="1"/>
</dbReference>
<dbReference type="SUPFAM" id="SSF56281">
    <property type="entry name" value="Metallo-hydrolase/oxidoreductase"/>
    <property type="match status" value="1"/>
</dbReference>
<feature type="domain" description="Alkyl sulfatase dimerisation" evidence="1">
    <location>
        <begin position="45"/>
        <end position="131"/>
    </location>
</feature>
<protein>
    <submittedName>
        <fullName evidence="2">Alkyl/aryl-sulfatase YjcS</fullName>
        <ecNumber evidence="2">3.1.6.-</ecNumber>
    </submittedName>
</protein>
<dbReference type="InterPro" id="IPR029228">
    <property type="entry name" value="Alkyl_sulf_dimr"/>
</dbReference>
<sequence>MIAPTQVILDKTETHVIDGIEVEFYMAPDSEAPAEMHMFFPGLKPDEVAEALHLPAELEREWSCRGYYGALKHKAKAIYQRYLSWYDANPVHLDPLPGAASARKMIAYMGGAEAILAKAREDYARGEFRWSPLGPAR</sequence>
<dbReference type="AlphaFoldDB" id="A0A2R8B0X3"/>
<accession>A0A2R8B0X3</accession>
<dbReference type="InterPro" id="IPR036866">
    <property type="entry name" value="RibonucZ/Hydroxyglut_hydro"/>
</dbReference>
<keyword evidence="3" id="KW-1185">Reference proteome</keyword>
<dbReference type="GO" id="GO:0018741">
    <property type="term" value="F:linear primary-alkylsulfatase activity"/>
    <property type="evidence" value="ECO:0007669"/>
    <property type="project" value="TreeGrafter"/>
</dbReference>
<reference evidence="3" key="1">
    <citation type="submission" date="2018-03" db="EMBL/GenBank/DDBJ databases">
        <authorList>
            <person name="Rodrigo-Torres L."/>
            <person name="Arahal R. D."/>
            <person name="Lucena T."/>
        </authorList>
    </citation>
    <scope>NUCLEOTIDE SEQUENCE [LARGE SCALE GENOMIC DNA]</scope>
    <source>
        <strain evidence="3">CECT 8871</strain>
    </source>
</reference>
<keyword evidence="2" id="KW-0378">Hydrolase</keyword>
<dbReference type="OrthoDB" id="7253658at2"/>
<evidence type="ECO:0000259" key="1">
    <source>
        <dbReference type="Pfam" id="PF14863"/>
    </source>
</evidence>
<organism evidence="2 3">
    <name type="scientific">Pseudoprimorskyibacter insulae</name>
    <dbReference type="NCBI Taxonomy" id="1695997"/>
    <lineage>
        <taxon>Bacteria</taxon>
        <taxon>Pseudomonadati</taxon>
        <taxon>Pseudomonadota</taxon>
        <taxon>Alphaproteobacteria</taxon>
        <taxon>Rhodobacterales</taxon>
        <taxon>Paracoccaceae</taxon>
        <taxon>Pseudoprimorskyibacter</taxon>
    </lineage>
</organism>
<name>A0A2R8B0X3_9RHOB</name>
<dbReference type="EMBL" id="OMOJ01000013">
    <property type="protein sequence ID" value="SPF81749.1"/>
    <property type="molecule type" value="Genomic_DNA"/>
</dbReference>
<dbReference type="Pfam" id="PF14863">
    <property type="entry name" value="Alkyl_sulf_dimr"/>
    <property type="match status" value="1"/>
</dbReference>
<dbReference type="PANTHER" id="PTHR43223:SF1">
    <property type="entry name" value="ALKYL_ARYL-SULFATASE BDS1"/>
    <property type="match status" value="1"/>
</dbReference>
<evidence type="ECO:0000313" key="3">
    <source>
        <dbReference type="Proteomes" id="UP000244904"/>
    </source>
</evidence>
<gene>
    <name evidence="2" type="primary">yjcS</name>
    <name evidence="2" type="ORF">PRI8871_03574</name>
</gene>
<proteinExistence type="predicted"/>
<evidence type="ECO:0000313" key="2">
    <source>
        <dbReference type="EMBL" id="SPF81749.1"/>
    </source>
</evidence>
<dbReference type="Gene3D" id="1.25.40.880">
    <property type="entry name" value="Alkyl sulfatase, dimerisation domain"/>
    <property type="match status" value="1"/>
</dbReference>
<dbReference type="InterPro" id="IPR052195">
    <property type="entry name" value="Bact_Alkyl/Aryl-Sulfatase"/>
</dbReference>
<dbReference type="EC" id="3.1.6.-" evidence="2"/>
<dbReference type="GO" id="GO:0018909">
    <property type="term" value="P:dodecyl sulfate metabolic process"/>
    <property type="evidence" value="ECO:0007669"/>
    <property type="project" value="TreeGrafter"/>
</dbReference>